<comment type="caution">
    <text evidence="2">The sequence shown here is derived from an EMBL/GenBank/DDBJ whole genome shotgun (WGS) entry which is preliminary data.</text>
</comment>
<evidence type="ECO:0000313" key="2">
    <source>
        <dbReference type="EMBL" id="TYL36823.1"/>
    </source>
</evidence>
<feature type="transmembrane region" description="Helical" evidence="1">
    <location>
        <begin position="41"/>
        <end position="61"/>
    </location>
</feature>
<dbReference type="OrthoDB" id="206102at2157"/>
<keyword evidence="1" id="KW-0472">Membrane</keyword>
<accession>A0A8J8Q1M4</accession>
<keyword evidence="1" id="KW-0812">Transmembrane</keyword>
<proteinExistence type="predicted"/>
<name>A0A8J8Q1M4_9EURY</name>
<gene>
    <name evidence="2" type="ORF">CV102_20120</name>
</gene>
<protein>
    <submittedName>
        <fullName evidence="2">Uncharacterized protein</fullName>
    </submittedName>
</protein>
<dbReference type="EMBL" id="PHNJ01000014">
    <property type="protein sequence ID" value="TYL36823.1"/>
    <property type="molecule type" value="Genomic_DNA"/>
</dbReference>
<dbReference type="RefSeq" id="WP_148859805.1">
    <property type="nucleotide sequence ID" value="NZ_PHNJ01000014.1"/>
</dbReference>
<organism evidence="2 3">
    <name type="scientific">Natronococcus pandeyae</name>
    <dbReference type="NCBI Taxonomy" id="2055836"/>
    <lineage>
        <taxon>Archaea</taxon>
        <taxon>Methanobacteriati</taxon>
        <taxon>Methanobacteriota</taxon>
        <taxon>Stenosarchaea group</taxon>
        <taxon>Halobacteria</taxon>
        <taxon>Halobacteriales</taxon>
        <taxon>Natrialbaceae</taxon>
        <taxon>Natronococcus</taxon>
    </lineage>
</organism>
<feature type="transmembrane region" description="Helical" evidence="1">
    <location>
        <begin position="73"/>
        <end position="93"/>
    </location>
</feature>
<sequence length="103" mass="11209">MHDCVVYEASVLFAVVTGTSATLLSLLLWSVFRRSPIGKAVFGLLVVMSLFTVQNALVLLFSCDVLFVRLLKSGINTAALAVVILLLVTTHTFEIDSLRGERP</sequence>
<keyword evidence="1" id="KW-1133">Transmembrane helix</keyword>
<evidence type="ECO:0000256" key="1">
    <source>
        <dbReference type="SAM" id="Phobius"/>
    </source>
</evidence>
<dbReference type="AlphaFoldDB" id="A0A8J8Q1M4"/>
<keyword evidence="3" id="KW-1185">Reference proteome</keyword>
<evidence type="ECO:0000313" key="3">
    <source>
        <dbReference type="Proteomes" id="UP000766904"/>
    </source>
</evidence>
<dbReference type="Proteomes" id="UP000766904">
    <property type="component" value="Unassembled WGS sequence"/>
</dbReference>
<feature type="transmembrane region" description="Helical" evidence="1">
    <location>
        <begin position="6"/>
        <end position="29"/>
    </location>
</feature>
<reference evidence="2" key="1">
    <citation type="submission" date="2017-11" db="EMBL/GenBank/DDBJ databases">
        <authorList>
            <person name="Kajale S.C."/>
            <person name="Sharma A."/>
        </authorList>
    </citation>
    <scope>NUCLEOTIDE SEQUENCE</scope>
    <source>
        <strain evidence="2">LS1_42</strain>
    </source>
</reference>